<evidence type="ECO:0000313" key="1">
    <source>
        <dbReference type="EMBL" id="REB70417.1"/>
    </source>
</evidence>
<evidence type="ECO:0000313" key="2">
    <source>
        <dbReference type="Proteomes" id="UP000256324"/>
    </source>
</evidence>
<dbReference type="EMBL" id="PCZS01000001">
    <property type="protein sequence ID" value="REB70417.1"/>
    <property type="molecule type" value="Genomic_DNA"/>
</dbReference>
<dbReference type="Proteomes" id="UP000256324">
    <property type="component" value="Unassembled WGS sequence"/>
</dbReference>
<protein>
    <submittedName>
        <fullName evidence="1">Uncharacterized protein</fullName>
    </submittedName>
</protein>
<organism evidence="1 2">
    <name type="scientific">Cutibacterium namnetense</name>
    <dbReference type="NCBI Taxonomy" id="1574624"/>
    <lineage>
        <taxon>Bacteria</taxon>
        <taxon>Bacillati</taxon>
        <taxon>Actinomycetota</taxon>
        <taxon>Actinomycetes</taxon>
        <taxon>Propionibacteriales</taxon>
        <taxon>Propionibacteriaceae</taxon>
        <taxon>Cutibacterium</taxon>
    </lineage>
</organism>
<accession>A0ABX9IAT5</accession>
<reference evidence="1 2" key="1">
    <citation type="submission" date="2017-09" db="EMBL/GenBank/DDBJ databases">
        <authorList>
            <person name="Bumgarner R.E."/>
        </authorList>
    </citation>
    <scope>NUCLEOTIDE SEQUENCE [LARGE SCALE GENOMIC DNA]</scope>
    <source>
        <strain evidence="1 2">T34998</strain>
    </source>
</reference>
<name>A0ABX9IAT5_9ACTN</name>
<comment type="caution">
    <text evidence="1">The sequence shown here is derived from an EMBL/GenBank/DDBJ whole genome shotgun (WGS) entry which is preliminary data.</text>
</comment>
<proteinExistence type="predicted"/>
<gene>
    <name evidence="1" type="ORF">CP880_01035</name>
</gene>
<keyword evidence="2" id="KW-1185">Reference proteome</keyword>
<sequence>MRRGSRGHCPGSLCRWHRFAATGQPPRELARFKIIVLLCRSPMLVIGGHACTRWLPAPVLLLVLLG</sequence>